<organism evidence="1 2">
    <name type="scientific">Deinococcus carri</name>
    <dbReference type="NCBI Taxonomy" id="1211323"/>
    <lineage>
        <taxon>Bacteria</taxon>
        <taxon>Thermotogati</taxon>
        <taxon>Deinococcota</taxon>
        <taxon>Deinococci</taxon>
        <taxon>Deinococcales</taxon>
        <taxon>Deinococcaceae</taxon>
        <taxon>Deinococcus</taxon>
    </lineage>
</organism>
<reference evidence="1 2" key="1">
    <citation type="submission" date="2024-02" db="EMBL/GenBank/DDBJ databases">
        <title>Deinococcus carri NBRC 110142.</title>
        <authorList>
            <person name="Ichikawa N."/>
            <person name="Katano-Makiyama Y."/>
            <person name="Hidaka K."/>
        </authorList>
    </citation>
    <scope>NUCLEOTIDE SEQUENCE [LARGE SCALE GENOMIC DNA]</scope>
    <source>
        <strain evidence="1 2">NBRC 110142</strain>
    </source>
</reference>
<evidence type="ECO:0008006" key="3">
    <source>
        <dbReference type="Google" id="ProtNLM"/>
    </source>
</evidence>
<keyword evidence="2" id="KW-1185">Reference proteome</keyword>
<sequence length="109" mass="12575">MLAELGITARVVIGEATYKMHGTKHVMLHAWVEVGEDLVDGNVDSFEENVSIPNEIRPQPYWGPKRRAPNRTFKETRELTADREVAEIHDDFASMRESVLTRFRQKRPV</sequence>
<evidence type="ECO:0000313" key="2">
    <source>
        <dbReference type="Proteomes" id="UP001401887"/>
    </source>
</evidence>
<evidence type="ECO:0000313" key="1">
    <source>
        <dbReference type="EMBL" id="GAA5512398.1"/>
    </source>
</evidence>
<proteinExistence type="predicted"/>
<accession>A0ABP9W4V8</accession>
<name>A0ABP9W4V8_9DEIO</name>
<dbReference type="Proteomes" id="UP001401887">
    <property type="component" value="Unassembled WGS sequence"/>
</dbReference>
<comment type="caution">
    <text evidence="1">The sequence shown here is derived from an EMBL/GenBank/DDBJ whole genome shotgun (WGS) entry which is preliminary data.</text>
</comment>
<dbReference type="EMBL" id="BAABRP010000002">
    <property type="protein sequence ID" value="GAA5512398.1"/>
    <property type="molecule type" value="Genomic_DNA"/>
</dbReference>
<gene>
    <name evidence="1" type="ORF">Dcar01_01112</name>
</gene>
<protein>
    <recommendedName>
        <fullName evidence="3">Microcin J25-processing protein McjB C-terminal domain-containing protein</fullName>
    </recommendedName>
</protein>